<keyword evidence="5" id="KW-0732">Signal</keyword>
<dbReference type="PANTHER" id="PTHR12015">
    <property type="entry name" value="SMALL INDUCIBLE CYTOKINE A"/>
    <property type="match status" value="1"/>
</dbReference>
<protein>
    <submittedName>
        <fullName evidence="6">Uncharacterized protein</fullName>
    </submittedName>
</protein>
<dbReference type="InterPro" id="IPR036048">
    <property type="entry name" value="Interleukin_8-like_sf"/>
</dbReference>
<dbReference type="InterPro" id="IPR001811">
    <property type="entry name" value="Chemokine_IL8-like_dom"/>
</dbReference>
<dbReference type="AlphaFoldDB" id="A0A8V5GWL7"/>
<dbReference type="Ensembl" id="ENSMUNT00000026165.1">
    <property type="protein sequence ID" value="ENSMUNP00000029811.1"/>
    <property type="gene ID" value="ENSMUNG00000018452.1"/>
</dbReference>
<evidence type="ECO:0000256" key="1">
    <source>
        <dbReference type="ARBA" id="ARBA00004613"/>
    </source>
</evidence>
<dbReference type="GO" id="GO:0061844">
    <property type="term" value="P:antimicrobial humoral immune response mediated by antimicrobial peptide"/>
    <property type="evidence" value="ECO:0007669"/>
    <property type="project" value="TreeGrafter"/>
</dbReference>
<evidence type="ECO:0000256" key="5">
    <source>
        <dbReference type="ARBA" id="ARBA00022729"/>
    </source>
</evidence>
<gene>
    <name evidence="6" type="primary">LOC115945378</name>
</gene>
<reference evidence="6" key="1">
    <citation type="submission" date="2020-03" db="EMBL/GenBank/DDBJ databases">
        <title>Melopsittacus undulatus (budgerigar) genome, bMelUnd1, maternal haplotype with Z.</title>
        <authorList>
            <person name="Gedman G."/>
            <person name="Mountcastle J."/>
            <person name="Haase B."/>
            <person name="Formenti G."/>
            <person name="Wright T."/>
            <person name="Apodaca J."/>
            <person name="Pelan S."/>
            <person name="Chow W."/>
            <person name="Rhie A."/>
            <person name="Howe K."/>
            <person name="Fedrigo O."/>
            <person name="Jarvis E.D."/>
        </authorList>
    </citation>
    <scope>NUCLEOTIDE SEQUENCE [LARGE SCALE GENOMIC DNA]</scope>
</reference>
<keyword evidence="3" id="KW-0202">Cytokine</keyword>
<comment type="subcellular location">
    <subcellularLocation>
        <location evidence="1">Secreted</location>
    </subcellularLocation>
</comment>
<reference evidence="6" key="3">
    <citation type="submission" date="2025-09" db="UniProtKB">
        <authorList>
            <consortium name="Ensembl"/>
        </authorList>
    </citation>
    <scope>IDENTIFICATION</scope>
</reference>
<evidence type="ECO:0000313" key="6">
    <source>
        <dbReference type="Ensembl" id="ENSMUNP00000029811.1"/>
    </source>
</evidence>
<keyword evidence="7" id="KW-1185">Reference proteome</keyword>
<proteinExistence type="inferred from homology"/>
<keyword evidence="4" id="KW-0964">Secreted</keyword>
<dbReference type="GO" id="GO:0030335">
    <property type="term" value="P:positive regulation of cell migration"/>
    <property type="evidence" value="ECO:0007669"/>
    <property type="project" value="TreeGrafter"/>
</dbReference>
<dbReference type="SUPFAM" id="SSF54117">
    <property type="entry name" value="Interleukin 8-like chemokines"/>
    <property type="match status" value="1"/>
</dbReference>
<dbReference type="GO" id="GO:0070098">
    <property type="term" value="P:chemokine-mediated signaling pathway"/>
    <property type="evidence" value="ECO:0007669"/>
    <property type="project" value="TreeGrafter"/>
</dbReference>
<dbReference type="GO" id="GO:0048020">
    <property type="term" value="F:CCR chemokine receptor binding"/>
    <property type="evidence" value="ECO:0007669"/>
    <property type="project" value="TreeGrafter"/>
</dbReference>
<dbReference type="Proteomes" id="UP000694405">
    <property type="component" value="Chromosome 13"/>
</dbReference>
<dbReference type="CDD" id="cd00272">
    <property type="entry name" value="Chemokine_CC"/>
    <property type="match status" value="1"/>
</dbReference>
<reference evidence="6" key="2">
    <citation type="submission" date="2025-08" db="UniProtKB">
        <authorList>
            <consortium name="Ensembl"/>
        </authorList>
    </citation>
    <scope>IDENTIFICATION</scope>
</reference>
<comment type="similarity">
    <text evidence="2">Belongs to the intercrine beta (chemokine CC) family.</text>
</comment>
<evidence type="ECO:0000256" key="4">
    <source>
        <dbReference type="ARBA" id="ARBA00022525"/>
    </source>
</evidence>
<dbReference type="PANTHER" id="PTHR12015:SF183">
    <property type="entry name" value="C-C MOTIF CHEMOKINE 3"/>
    <property type="match status" value="1"/>
</dbReference>
<dbReference type="Gene3D" id="2.40.50.40">
    <property type="match status" value="1"/>
</dbReference>
<dbReference type="GO" id="GO:0008009">
    <property type="term" value="F:chemokine activity"/>
    <property type="evidence" value="ECO:0007669"/>
    <property type="project" value="InterPro"/>
</dbReference>
<evidence type="ECO:0000256" key="2">
    <source>
        <dbReference type="ARBA" id="ARBA00010868"/>
    </source>
</evidence>
<accession>A0A8V5GWL7</accession>
<evidence type="ECO:0000313" key="7">
    <source>
        <dbReference type="Proteomes" id="UP000694405"/>
    </source>
</evidence>
<dbReference type="SMART" id="SM00199">
    <property type="entry name" value="SCY"/>
    <property type="match status" value="1"/>
</dbReference>
<organism evidence="6 7">
    <name type="scientific">Melopsittacus undulatus</name>
    <name type="common">Budgerigar</name>
    <name type="synonym">Psittacus undulatus</name>
    <dbReference type="NCBI Taxonomy" id="13146"/>
    <lineage>
        <taxon>Eukaryota</taxon>
        <taxon>Metazoa</taxon>
        <taxon>Chordata</taxon>
        <taxon>Craniata</taxon>
        <taxon>Vertebrata</taxon>
        <taxon>Euteleostomi</taxon>
        <taxon>Archelosauria</taxon>
        <taxon>Archosauria</taxon>
        <taxon>Dinosauria</taxon>
        <taxon>Saurischia</taxon>
        <taxon>Theropoda</taxon>
        <taxon>Coelurosauria</taxon>
        <taxon>Aves</taxon>
        <taxon>Neognathae</taxon>
        <taxon>Neoaves</taxon>
        <taxon>Telluraves</taxon>
        <taxon>Australaves</taxon>
        <taxon>Psittaciformes</taxon>
        <taxon>Psittaculidae</taxon>
        <taxon>Melopsittacus</taxon>
    </lineage>
</organism>
<dbReference type="Pfam" id="PF00048">
    <property type="entry name" value="IL8"/>
    <property type="match status" value="1"/>
</dbReference>
<sequence length="105" mass="11355">MKTSTAALGPSGLLPLLLPTGTFPCLVSSQSLTSLPGGVRFGSCCYKYATKEVPLHRIVKYEYTGSHCHQPAVIFTTVQRKRVCGRPGDKWVQDILNHHNNAGSG</sequence>
<dbReference type="GO" id="GO:0006954">
    <property type="term" value="P:inflammatory response"/>
    <property type="evidence" value="ECO:0007669"/>
    <property type="project" value="TreeGrafter"/>
</dbReference>
<name>A0A8V5GWL7_MELUD</name>
<dbReference type="GO" id="GO:0005615">
    <property type="term" value="C:extracellular space"/>
    <property type="evidence" value="ECO:0007669"/>
    <property type="project" value="UniProtKB-KW"/>
</dbReference>
<evidence type="ECO:0000256" key="3">
    <source>
        <dbReference type="ARBA" id="ARBA00022514"/>
    </source>
</evidence>
<dbReference type="InterPro" id="IPR039809">
    <property type="entry name" value="Chemokine_b/g/d"/>
</dbReference>
<dbReference type="FunFam" id="2.40.50.40:FF:000002">
    <property type="entry name" value="C-C motif chemokine"/>
    <property type="match status" value="1"/>
</dbReference>